<evidence type="ECO:0000313" key="1">
    <source>
        <dbReference type="EMBL" id="QOR58676.1"/>
    </source>
</evidence>
<organism evidence="1 2">
    <name type="scientific">uncultured phage cr10_1</name>
    <dbReference type="NCBI Taxonomy" id="2772066"/>
    <lineage>
        <taxon>Viruses</taxon>
        <taxon>Duplodnaviria</taxon>
        <taxon>Heunggongvirae</taxon>
        <taxon>Uroviricota</taxon>
        <taxon>Caudoviricetes</taxon>
        <taxon>Crassvirales</taxon>
        <taxon>Suoliviridae</taxon>
        <taxon>Boorivirinae</taxon>
        <taxon>Canhaevirus</taxon>
        <taxon>Canhaevirus hiberniae</taxon>
    </lineage>
</organism>
<sequence length="141" mass="15997">MKTLTTSGTYLVTISGQEYIAVVIGSAPMLQVARVLNLTKFIDTGELEISTEAKTVLTEKPCEFNFRQIDLNIISPMQEVVQIPKLPYTPKQYKKWLSLCGDLDREKLLTDIMLTNPSISYGEAQTIIDQLWRDKRNIVSQ</sequence>
<protein>
    <submittedName>
        <fullName evidence="1">Uncharacterized protein</fullName>
    </submittedName>
</protein>
<dbReference type="GeneID" id="65129156"/>
<evidence type="ECO:0000313" key="2">
    <source>
        <dbReference type="Proteomes" id="UP000593744"/>
    </source>
</evidence>
<dbReference type="KEGG" id="vg:65129156"/>
<reference evidence="1 2" key="1">
    <citation type="submission" date="2020-07" db="EMBL/GenBank/DDBJ databases">
        <title>Taxonomic proposal: Crassvirales, a new order of highly abundant and diverse bacterial viruses.</title>
        <authorList>
            <person name="Shkoporov A.N."/>
            <person name="Stockdale S.R."/>
            <person name="Guerin E."/>
            <person name="Ross R.P."/>
            <person name="Hill C."/>
        </authorList>
    </citation>
    <scope>NUCLEOTIDE SEQUENCE [LARGE SCALE GENOMIC DNA]</scope>
</reference>
<accession>A0A7M1RWK5</accession>
<dbReference type="EMBL" id="MT774382">
    <property type="protein sequence ID" value="QOR58676.1"/>
    <property type="molecule type" value="Genomic_DNA"/>
</dbReference>
<dbReference type="Proteomes" id="UP000593744">
    <property type="component" value="Segment"/>
</dbReference>
<name>A0A7M1RWK5_9CAUD</name>
<keyword evidence="2" id="KW-1185">Reference proteome</keyword>
<proteinExistence type="predicted"/>
<dbReference type="RefSeq" id="YP_010110834.1">
    <property type="nucleotide sequence ID" value="NC_055875.1"/>
</dbReference>